<name>D8SEA8_SELML</name>
<dbReference type="HOGENOM" id="CLU_1550174_0_0_1"/>
<dbReference type="AlphaFoldDB" id="D8SEA8"/>
<evidence type="ECO:0000313" key="2">
    <source>
        <dbReference type="EMBL" id="EFJ17258.1"/>
    </source>
</evidence>
<organism evidence="3">
    <name type="scientific">Selaginella moellendorffii</name>
    <name type="common">Spikemoss</name>
    <dbReference type="NCBI Taxonomy" id="88036"/>
    <lineage>
        <taxon>Eukaryota</taxon>
        <taxon>Viridiplantae</taxon>
        <taxon>Streptophyta</taxon>
        <taxon>Embryophyta</taxon>
        <taxon>Tracheophyta</taxon>
        <taxon>Lycopodiopsida</taxon>
        <taxon>Selaginellales</taxon>
        <taxon>Selaginellaceae</taxon>
        <taxon>Selaginella</taxon>
    </lineage>
</organism>
<feature type="region of interest" description="Disordered" evidence="1">
    <location>
        <begin position="34"/>
        <end position="103"/>
    </location>
</feature>
<feature type="compositionally biased region" description="Basic and acidic residues" evidence="1">
    <location>
        <begin position="91"/>
        <end position="103"/>
    </location>
</feature>
<sequence length="173" mass="18858">MWSVSVVELVGEDNFTVIPRAFVKPIHAVAEEKENKNDPLVFLSAPPPAPPSPSPPPPPPSPPPPPPSPPPPPVESPPPPLPPGLKRRRIRDGLRGAAEDTRASRNTLQEIKFILSQNEKPIQLHLDHFARLLHLSSFHDELRAVGRDTECHGVLADIESMLDLRASPSPSLS</sequence>
<gene>
    <name evidence="2" type="ORF">SELMODRAFT_421190</name>
</gene>
<evidence type="ECO:0000256" key="1">
    <source>
        <dbReference type="SAM" id="MobiDB-lite"/>
    </source>
</evidence>
<dbReference type="EMBL" id="GL377615">
    <property type="protein sequence ID" value="EFJ17258.1"/>
    <property type="molecule type" value="Genomic_DNA"/>
</dbReference>
<keyword evidence="3" id="KW-1185">Reference proteome</keyword>
<feature type="compositionally biased region" description="Pro residues" evidence="1">
    <location>
        <begin position="45"/>
        <end position="83"/>
    </location>
</feature>
<accession>D8SEA8</accession>
<reference evidence="2 3" key="1">
    <citation type="journal article" date="2011" name="Science">
        <title>The Selaginella genome identifies genetic changes associated with the evolution of vascular plants.</title>
        <authorList>
            <person name="Banks J.A."/>
            <person name="Nishiyama T."/>
            <person name="Hasebe M."/>
            <person name="Bowman J.L."/>
            <person name="Gribskov M."/>
            <person name="dePamphilis C."/>
            <person name="Albert V.A."/>
            <person name="Aono N."/>
            <person name="Aoyama T."/>
            <person name="Ambrose B.A."/>
            <person name="Ashton N.W."/>
            <person name="Axtell M.J."/>
            <person name="Barker E."/>
            <person name="Barker M.S."/>
            <person name="Bennetzen J.L."/>
            <person name="Bonawitz N.D."/>
            <person name="Chapple C."/>
            <person name="Cheng C."/>
            <person name="Correa L.G."/>
            <person name="Dacre M."/>
            <person name="DeBarry J."/>
            <person name="Dreyer I."/>
            <person name="Elias M."/>
            <person name="Engstrom E.M."/>
            <person name="Estelle M."/>
            <person name="Feng L."/>
            <person name="Finet C."/>
            <person name="Floyd S.K."/>
            <person name="Frommer W.B."/>
            <person name="Fujita T."/>
            <person name="Gramzow L."/>
            <person name="Gutensohn M."/>
            <person name="Harholt J."/>
            <person name="Hattori M."/>
            <person name="Heyl A."/>
            <person name="Hirai T."/>
            <person name="Hiwatashi Y."/>
            <person name="Ishikawa M."/>
            <person name="Iwata M."/>
            <person name="Karol K.G."/>
            <person name="Koehler B."/>
            <person name="Kolukisaoglu U."/>
            <person name="Kubo M."/>
            <person name="Kurata T."/>
            <person name="Lalonde S."/>
            <person name="Li K."/>
            <person name="Li Y."/>
            <person name="Litt A."/>
            <person name="Lyons E."/>
            <person name="Manning G."/>
            <person name="Maruyama T."/>
            <person name="Michael T.P."/>
            <person name="Mikami K."/>
            <person name="Miyazaki S."/>
            <person name="Morinaga S."/>
            <person name="Murata T."/>
            <person name="Mueller-Roeber B."/>
            <person name="Nelson D.R."/>
            <person name="Obara M."/>
            <person name="Oguri Y."/>
            <person name="Olmstead R.G."/>
            <person name="Onodera N."/>
            <person name="Petersen B.L."/>
            <person name="Pils B."/>
            <person name="Prigge M."/>
            <person name="Rensing S.A."/>
            <person name="Riano-Pachon D.M."/>
            <person name="Roberts A.W."/>
            <person name="Sato Y."/>
            <person name="Scheller H.V."/>
            <person name="Schulz B."/>
            <person name="Schulz C."/>
            <person name="Shakirov E.V."/>
            <person name="Shibagaki N."/>
            <person name="Shinohara N."/>
            <person name="Shippen D.E."/>
            <person name="Soerensen I."/>
            <person name="Sotooka R."/>
            <person name="Sugimoto N."/>
            <person name="Sugita M."/>
            <person name="Sumikawa N."/>
            <person name="Tanurdzic M."/>
            <person name="Theissen G."/>
            <person name="Ulvskov P."/>
            <person name="Wakazuki S."/>
            <person name="Weng J.K."/>
            <person name="Willats W.W."/>
            <person name="Wipf D."/>
            <person name="Wolf P.G."/>
            <person name="Yang L."/>
            <person name="Zimmer A.D."/>
            <person name="Zhu Q."/>
            <person name="Mitros T."/>
            <person name="Hellsten U."/>
            <person name="Loque D."/>
            <person name="Otillar R."/>
            <person name="Salamov A."/>
            <person name="Schmutz J."/>
            <person name="Shapiro H."/>
            <person name="Lindquist E."/>
            <person name="Lucas S."/>
            <person name="Rokhsar D."/>
            <person name="Grigoriev I.V."/>
        </authorList>
    </citation>
    <scope>NUCLEOTIDE SEQUENCE [LARGE SCALE GENOMIC DNA]</scope>
</reference>
<proteinExistence type="predicted"/>
<protein>
    <submittedName>
        <fullName evidence="2">Uncharacterized protein</fullName>
    </submittedName>
</protein>
<dbReference type="InParanoid" id="D8SEA8"/>
<dbReference type="Proteomes" id="UP000001514">
    <property type="component" value="Unassembled WGS sequence"/>
</dbReference>
<dbReference type="Gramene" id="EFJ17258">
    <property type="protein sequence ID" value="EFJ17258"/>
    <property type="gene ID" value="SELMODRAFT_421190"/>
</dbReference>
<evidence type="ECO:0000313" key="3">
    <source>
        <dbReference type="Proteomes" id="UP000001514"/>
    </source>
</evidence>
<dbReference type="KEGG" id="smo:SELMODRAFT_421190"/>